<name>A0ABQ9YI24_9EUKA</name>
<dbReference type="EMBL" id="JARBJD010000006">
    <property type="protein sequence ID" value="KAK2963415.1"/>
    <property type="molecule type" value="Genomic_DNA"/>
</dbReference>
<evidence type="ECO:0000313" key="2">
    <source>
        <dbReference type="Proteomes" id="UP001281761"/>
    </source>
</evidence>
<protein>
    <submittedName>
        <fullName evidence="1">Uncharacterized protein</fullName>
    </submittedName>
</protein>
<comment type="caution">
    <text evidence="1">The sequence shown here is derived from an EMBL/GenBank/DDBJ whole genome shotgun (WGS) entry which is preliminary data.</text>
</comment>
<proteinExistence type="predicted"/>
<dbReference type="Proteomes" id="UP001281761">
    <property type="component" value="Unassembled WGS sequence"/>
</dbReference>
<reference evidence="1 2" key="1">
    <citation type="journal article" date="2022" name="bioRxiv">
        <title>Genomics of Preaxostyla Flagellates Illuminates Evolutionary Transitions and the Path Towards Mitochondrial Loss.</title>
        <authorList>
            <person name="Novak L.V.F."/>
            <person name="Treitli S.C."/>
            <person name="Pyrih J."/>
            <person name="Halakuc P."/>
            <person name="Pipaliya S.V."/>
            <person name="Vacek V."/>
            <person name="Brzon O."/>
            <person name="Soukal P."/>
            <person name="Eme L."/>
            <person name="Dacks J.B."/>
            <person name="Karnkowska A."/>
            <person name="Elias M."/>
            <person name="Hampl V."/>
        </authorList>
    </citation>
    <scope>NUCLEOTIDE SEQUENCE [LARGE SCALE GENOMIC DNA]</scope>
    <source>
        <strain evidence="1">NAU3</strain>
        <tissue evidence="1">Gut</tissue>
    </source>
</reference>
<accession>A0ABQ9YI24</accession>
<sequence>MARTKQVARMAFRPPHQPMYAGGLGEQFQPLQNAIVIPMNVEDPMNKFREHIASSRNPENADQPEILQHALLFFNRYGRHVTPAERHEMLLLLGTSLLAQDRESFCQFVFKLDTYHLSHEDLSVMLHESGISRSLLEQVVSDRSDHDSREKILIVSNCMSLLRHEDLWDAFITLVDYFCVNTPSDRDEFCHSGFRFLGLAKLR</sequence>
<gene>
    <name evidence="1" type="ORF">BLNAU_1456</name>
</gene>
<organism evidence="1 2">
    <name type="scientific">Blattamonas nauphoetae</name>
    <dbReference type="NCBI Taxonomy" id="2049346"/>
    <lineage>
        <taxon>Eukaryota</taxon>
        <taxon>Metamonada</taxon>
        <taxon>Preaxostyla</taxon>
        <taxon>Oxymonadida</taxon>
        <taxon>Blattamonas</taxon>
    </lineage>
</organism>
<keyword evidence="2" id="KW-1185">Reference proteome</keyword>
<evidence type="ECO:0000313" key="1">
    <source>
        <dbReference type="EMBL" id="KAK2963415.1"/>
    </source>
</evidence>